<gene>
    <name evidence="2" type="ORF">VNO77_22720</name>
</gene>
<dbReference type="AlphaFoldDB" id="A0AAN9QB19"/>
<evidence type="ECO:0000256" key="1">
    <source>
        <dbReference type="SAM" id="MobiDB-lite"/>
    </source>
</evidence>
<name>A0AAN9QB19_CANGL</name>
<sequence length="78" mass="8480">MKTTISISSGGDDGRKSKKKVRERPLTVIAIASAQMGKIEVIFTDLEIRTSSIFFGCVRQIPNATGMATSHGMEHLEV</sequence>
<keyword evidence="3" id="KW-1185">Reference proteome</keyword>
<organism evidence="2 3">
    <name type="scientific">Canavalia gladiata</name>
    <name type="common">Sword bean</name>
    <name type="synonym">Dolichos gladiatus</name>
    <dbReference type="NCBI Taxonomy" id="3824"/>
    <lineage>
        <taxon>Eukaryota</taxon>
        <taxon>Viridiplantae</taxon>
        <taxon>Streptophyta</taxon>
        <taxon>Embryophyta</taxon>
        <taxon>Tracheophyta</taxon>
        <taxon>Spermatophyta</taxon>
        <taxon>Magnoliopsida</taxon>
        <taxon>eudicotyledons</taxon>
        <taxon>Gunneridae</taxon>
        <taxon>Pentapetalae</taxon>
        <taxon>rosids</taxon>
        <taxon>fabids</taxon>
        <taxon>Fabales</taxon>
        <taxon>Fabaceae</taxon>
        <taxon>Papilionoideae</taxon>
        <taxon>50 kb inversion clade</taxon>
        <taxon>NPAAA clade</taxon>
        <taxon>indigoferoid/millettioid clade</taxon>
        <taxon>Phaseoleae</taxon>
        <taxon>Canavalia</taxon>
    </lineage>
</organism>
<dbReference type="EMBL" id="JAYMYQ010000005">
    <property type="protein sequence ID" value="KAK7328607.1"/>
    <property type="molecule type" value="Genomic_DNA"/>
</dbReference>
<comment type="caution">
    <text evidence="2">The sequence shown here is derived from an EMBL/GenBank/DDBJ whole genome shotgun (WGS) entry which is preliminary data.</text>
</comment>
<reference evidence="2 3" key="1">
    <citation type="submission" date="2024-01" db="EMBL/GenBank/DDBJ databases">
        <title>The genomes of 5 underutilized Papilionoideae crops provide insights into root nodulation and disease resistanc.</title>
        <authorList>
            <person name="Jiang F."/>
        </authorList>
    </citation>
    <scope>NUCLEOTIDE SEQUENCE [LARGE SCALE GENOMIC DNA]</scope>
    <source>
        <strain evidence="2">LVBAO_FW01</strain>
        <tissue evidence="2">Leaves</tissue>
    </source>
</reference>
<feature type="region of interest" description="Disordered" evidence="1">
    <location>
        <begin position="1"/>
        <end position="21"/>
    </location>
</feature>
<evidence type="ECO:0000313" key="2">
    <source>
        <dbReference type="EMBL" id="KAK7328607.1"/>
    </source>
</evidence>
<accession>A0AAN9QB19</accession>
<protein>
    <submittedName>
        <fullName evidence="2">Uncharacterized protein</fullName>
    </submittedName>
</protein>
<evidence type="ECO:0000313" key="3">
    <source>
        <dbReference type="Proteomes" id="UP001367508"/>
    </source>
</evidence>
<dbReference type="Proteomes" id="UP001367508">
    <property type="component" value="Unassembled WGS sequence"/>
</dbReference>
<feature type="compositionally biased region" description="Low complexity" evidence="1">
    <location>
        <begin position="1"/>
        <end position="10"/>
    </location>
</feature>
<proteinExistence type="predicted"/>